<gene>
    <name evidence="1" type="ORF">PAXRUDRAFT_146657</name>
</gene>
<evidence type="ECO:0000313" key="2">
    <source>
        <dbReference type="Proteomes" id="UP000054538"/>
    </source>
</evidence>
<dbReference type="AlphaFoldDB" id="A0A0D0DZS2"/>
<reference evidence="1 2" key="1">
    <citation type="submission" date="2014-04" db="EMBL/GenBank/DDBJ databases">
        <authorList>
            <consortium name="DOE Joint Genome Institute"/>
            <person name="Kuo A."/>
            <person name="Kohler A."/>
            <person name="Jargeat P."/>
            <person name="Nagy L.G."/>
            <person name="Floudas D."/>
            <person name="Copeland A."/>
            <person name="Barry K.W."/>
            <person name="Cichocki N."/>
            <person name="Veneault-Fourrey C."/>
            <person name="LaButti K."/>
            <person name="Lindquist E.A."/>
            <person name="Lipzen A."/>
            <person name="Lundell T."/>
            <person name="Morin E."/>
            <person name="Murat C."/>
            <person name="Sun H."/>
            <person name="Tunlid A."/>
            <person name="Henrissat B."/>
            <person name="Grigoriev I.V."/>
            <person name="Hibbett D.S."/>
            <person name="Martin F."/>
            <person name="Nordberg H.P."/>
            <person name="Cantor M.N."/>
            <person name="Hua S.X."/>
        </authorList>
    </citation>
    <scope>NUCLEOTIDE SEQUENCE [LARGE SCALE GENOMIC DNA]</scope>
    <source>
        <strain evidence="1 2">Ve08.2h10</strain>
    </source>
</reference>
<proteinExistence type="predicted"/>
<evidence type="ECO:0000313" key="1">
    <source>
        <dbReference type="EMBL" id="KIK92734.1"/>
    </source>
</evidence>
<reference evidence="2" key="2">
    <citation type="submission" date="2015-01" db="EMBL/GenBank/DDBJ databases">
        <title>Evolutionary Origins and Diversification of the Mycorrhizal Mutualists.</title>
        <authorList>
            <consortium name="DOE Joint Genome Institute"/>
            <consortium name="Mycorrhizal Genomics Consortium"/>
            <person name="Kohler A."/>
            <person name="Kuo A."/>
            <person name="Nagy L.G."/>
            <person name="Floudas D."/>
            <person name="Copeland A."/>
            <person name="Barry K.W."/>
            <person name="Cichocki N."/>
            <person name="Veneault-Fourrey C."/>
            <person name="LaButti K."/>
            <person name="Lindquist E.A."/>
            <person name="Lipzen A."/>
            <person name="Lundell T."/>
            <person name="Morin E."/>
            <person name="Murat C."/>
            <person name="Riley R."/>
            <person name="Ohm R."/>
            <person name="Sun H."/>
            <person name="Tunlid A."/>
            <person name="Henrissat B."/>
            <person name="Grigoriev I.V."/>
            <person name="Hibbett D.S."/>
            <person name="Martin F."/>
        </authorList>
    </citation>
    <scope>NUCLEOTIDE SEQUENCE [LARGE SCALE GENOMIC DNA]</scope>
    <source>
        <strain evidence="2">Ve08.2h10</strain>
    </source>
</reference>
<sequence>WSDSTQLAQFGHSTTWPIYLFFGNLLKYIHASPALGTSHPVAFILPYIKHFLTKPSRTGSPILGKSFPHSQHLVGHSCMHCVL</sequence>
<keyword evidence="2" id="KW-1185">Reference proteome</keyword>
<protein>
    <submittedName>
        <fullName evidence="1">Uncharacterized protein</fullName>
    </submittedName>
</protein>
<dbReference type="EMBL" id="KN825248">
    <property type="protein sequence ID" value="KIK92734.1"/>
    <property type="molecule type" value="Genomic_DNA"/>
</dbReference>
<dbReference type="HOGENOM" id="CLU_2549237_0_0_1"/>
<feature type="non-terminal residue" evidence="1">
    <location>
        <position position="1"/>
    </location>
</feature>
<dbReference type="InParanoid" id="A0A0D0DZS2"/>
<organism evidence="1 2">
    <name type="scientific">Paxillus rubicundulus Ve08.2h10</name>
    <dbReference type="NCBI Taxonomy" id="930991"/>
    <lineage>
        <taxon>Eukaryota</taxon>
        <taxon>Fungi</taxon>
        <taxon>Dikarya</taxon>
        <taxon>Basidiomycota</taxon>
        <taxon>Agaricomycotina</taxon>
        <taxon>Agaricomycetes</taxon>
        <taxon>Agaricomycetidae</taxon>
        <taxon>Boletales</taxon>
        <taxon>Paxilineae</taxon>
        <taxon>Paxillaceae</taxon>
        <taxon>Paxillus</taxon>
    </lineage>
</organism>
<accession>A0A0D0DZS2</accession>
<dbReference type="STRING" id="930991.A0A0D0DZS2"/>
<dbReference type="Proteomes" id="UP000054538">
    <property type="component" value="Unassembled WGS sequence"/>
</dbReference>
<name>A0A0D0DZS2_9AGAM</name>